<reference evidence="9" key="1">
    <citation type="submission" date="2020-09" db="EMBL/GenBank/DDBJ databases">
        <authorList>
            <person name="Kim M.K."/>
        </authorList>
    </citation>
    <scope>NUCLEOTIDE SEQUENCE</scope>
    <source>
        <strain evidence="9">BT702</strain>
    </source>
</reference>
<organism evidence="9 10">
    <name type="scientific">Spirosoma profusum</name>
    <dbReference type="NCBI Taxonomy" id="2771354"/>
    <lineage>
        <taxon>Bacteria</taxon>
        <taxon>Pseudomonadati</taxon>
        <taxon>Bacteroidota</taxon>
        <taxon>Cytophagia</taxon>
        <taxon>Cytophagales</taxon>
        <taxon>Cytophagaceae</taxon>
        <taxon>Spirosoma</taxon>
    </lineage>
</organism>
<evidence type="ECO:0000256" key="4">
    <source>
        <dbReference type="ARBA" id="ARBA00022723"/>
    </source>
</evidence>
<dbReference type="GO" id="GO:0046872">
    <property type="term" value="F:metal ion binding"/>
    <property type="evidence" value="ECO:0007669"/>
    <property type="project" value="UniProtKB-KW"/>
</dbReference>
<keyword evidence="3" id="KW-0540">Nuclease</keyword>
<dbReference type="SUPFAM" id="SSF88723">
    <property type="entry name" value="PIN domain-like"/>
    <property type="match status" value="1"/>
</dbReference>
<dbReference type="RefSeq" id="WP_190886770.1">
    <property type="nucleotide sequence ID" value="NZ_JACWZY010000006.1"/>
</dbReference>
<evidence type="ECO:0000256" key="1">
    <source>
        <dbReference type="ARBA" id="ARBA00001946"/>
    </source>
</evidence>
<evidence type="ECO:0000256" key="6">
    <source>
        <dbReference type="ARBA" id="ARBA00022842"/>
    </source>
</evidence>
<keyword evidence="10" id="KW-1185">Reference proteome</keyword>
<sequence length="125" mass="13922">MNNPTGLFVDTNGLIRLLEGDELLSTLLADQIVYISVFTELEMQCKPNQPAEERKLIKSLLNDCVIVELTPQVKTEAIKVRRASRMKLMDSIVAASARMTGLPLITGDNAFERVSQLDLILLPPR</sequence>
<dbReference type="EMBL" id="JACWZY010000006">
    <property type="protein sequence ID" value="MBD2700914.1"/>
    <property type="molecule type" value="Genomic_DNA"/>
</dbReference>
<keyword evidence="4" id="KW-0479">Metal-binding</keyword>
<dbReference type="PANTHER" id="PTHR33653">
    <property type="entry name" value="RIBONUCLEASE VAPC2"/>
    <property type="match status" value="1"/>
</dbReference>
<dbReference type="Gene3D" id="3.40.50.1010">
    <property type="entry name" value="5'-nuclease"/>
    <property type="match status" value="1"/>
</dbReference>
<comment type="cofactor">
    <cofactor evidence="1">
        <name>Mg(2+)</name>
        <dbReference type="ChEBI" id="CHEBI:18420"/>
    </cofactor>
</comment>
<dbReference type="GO" id="GO:0016787">
    <property type="term" value="F:hydrolase activity"/>
    <property type="evidence" value="ECO:0007669"/>
    <property type="project" value="UniProtKB-KW"/>
</dbReference>
<dbReference type="InterPro" id="IPR029060">
    <property type="entry name" value="PIN-like_dom_sf"/>
</dbReference>
<evidence type="ECO:0000256" key="3">
    <source>
        <dbReference type="ARBA" id="ARBA00022722"/>
    </source>
</evidence>
<gene>
    <name evidence="9" type="ORF">IC229_09715</name>
</gene>
<evidence type="ECO:0000256" key="2">
    <source>
        <dbReference type="ARBA" id="ARBA00022649"/>
    </source>
</evidence>
<keyword evidence="5" id="KW-0378">Hydrolase</keyword>
<dbReference type="InterPro" id="IPR050556">
    <property type="entry name" value="Type_II_TA_system_RNase"/>
</dbReference>
<keyword evidence="2" id="KW-1277">Toxin-antitoxin system</keyword>
<evidence type="ECO:0000259" key="8">
    <source>
        <dbReference type="Pfam" id="PF01850"/>
    </source>
</evidence>
<proteinExistence type="inferred from homology"/>
<evidence type="ECO:0000256" key="5">
    <source>
        <dbReference type="ARBA" id="ARBA00022801"/>
    </source>
</evidence>
<protein>
    <submittedName>
        <fullName evidence="9">PIN domain-containing protein</fullName>
    </submittedName>
</protein>
<dbReference type="Proteomes" id="UP000598820">
    <property type="component" value="Unassembled WGS sequence"/>
</dbReference>
<feature type="domain" description="PIN" evidence="8">
    <location>
        <begin position="8"/>
        <end position="115"/>
    </location>
</feature>
<evidence type="ECO:0000256" key="7">
    <source>
        <dbReference type="ARBA" id="ARBA00038093"/>
    </source>
</evidence>
<dbReference type="GO" id="GO:0004518">
    <property type="term" value="F:nuclease activity"/>
    <property type="evidence" value="ECO:0007669"/>
    <property type="project" value="UniProtKB-KW"/>
</dbReference>
<dbReference type="PANTHER" id="PTHR33653:SF1">
    <property type="entry name" value="RIBONUCLEASE VAPC2"/>
    <property type="match status" value="1"/>
</dbReference>
<dbReference type="InterPro" id="IPR002716">
    <property type="entry name" value="PIN_dom"/>
</dbReference>
<dbReference type="Pfam" id="PF01850">
    <property type="entry name" value="PIN"/>
    <property type="match status" value="1"/>
</dbReference>
<evidence type="ECO:0000313" key="10">
    <source>
        <dbReference type="Proteomes" id="UP000598820"/>
    </source>
</evidence>
<comment type="similarity">
    <text evidence="7">Belongs to the PINc/VapC protein family.</text>
</comment>
<evidence type="ECO:0000313" key="9">
    <source>
        <dbReference type="EMBL" id="MBD2700914.1"/>
    </source>
</evidence>
<dbReference type="AlphaFoldDB" id="A0A926XVB0"/>
<keyword evidence="6" id="KW-0460">Magnesium</keyword>
<name>A0A926XVB0_9BACT</name>
<accession>A0A926XVB0</accession>
<comment type="caution">
    <text evidence="9">The sequence shown here is derived from an EMBL/GenBank/DDBJ whole genome shotgun (WGS) entry which is preliminary data.</text>
</comment>